<evidence type="ECO:0000313" key="1">
    <source>
        <dbReference type="EMBL" id="KAJ0185955.1"/>
    </source>
</evidence>
<name>A0A9R1UFA3_LACSA</name>
<keyword evidence="2" id="KW-1185">Reference proteome</keyword>
<evidence type="ECO:0000313" key="2">
    <source>
        <dbReference type="Proteomes" id="UP000235145"/>
    </source>
</evidence>
<accession>A0A9R1UFA3</accession>
<dbReference type="PANTHER" id="PTHR45744:SF34">
    <property type="entry name" value="AMINOTRANSFERASE, CLASS I_CLASSII, TYROSINE_NICOTIANAMINE AMINOTRANSFERASE"/>
    <property type="match status" value="1"/>
</dbReference>
<dbReference type="SUPFAM" id="SSF53383">
    <property type="entry name" value="PLP-dependent transferases"/>
    <property type="match status" value="1"/>
</dbReference>
<comment type="caution">
    <text evidence="1">The sequence shown here is derived from an EMBL/GenBank/DDBJ whole genome shotgun (WGS) entry which is preliminary data.</text>
</comment>
<gene>
    <name evidence="1" type="ORF">LSAT_V11C900504310</name>
</gene>
<dbReference type="InterPro" id="IPR015424">
    <property type="entry name" value="PyrdxlP-dep_Trfase"/>
</dbReference>
<sequence length="114" mass="12830">MDSAKLEARVAAIPRILNDMKEVFFTRTLSILKNTSDICFRKIQEIPCLTCPEKPQGAMAIMVKLNVSLLKDISDNIDFYFKLAKEESVILLPGLTVGLKKLDSCNFCCRPIFS</sequence>
<dbReference type="Proteomes" id="UP000235145">
    <property type="component" value="Unassembled WGS sequence"/>
</dbReference>
<dbReference type="PANTHER" id="PTHR45744">
    <property type="entry name" value="TYROSINE AMINOTRANSFERASE"/>
    <property type="match status" value="1"/>
</dbReference>
<dbReference type="InterPro" id="IPR015422">
    <property type="entry name" value="PyrdxlP-dep_Trfase_small"/>
</dbReference>
<organism evidence="1 2">
    <name type="scientific">Lactuca sativa</name>
    <name type="common">Garden lettuce</name>
    <dbReference type="NCBI Taxonomy" id="4236"/>
    <lineage>
        <taxon>Eukaryota</taxon>
        <taxon>Viridiplantae</taxon>
        <taxon>Streptophyta</taxon>
        <taxon>Embryophyta</taxon>
        <taxon>Tracheophyta</taxon>
        <taxon>Spermatophyta</taxon>
        <taxon>Magnoliopsida</taxon>
        <taxon>eudicotyledons</taxon>
        <taxon>Gunneridae</taxon>
        <taxon>Pentapetalae</taxon>
        <taxon>asterids</taxon>
        <taxon>campanulids</taxon>
        <taxon>Asterales</taxon>
        <taxon>Asteraceae</taxon>
        <taxon>Cichorioideae</taxon>
        <taxon>Cichorieae</taxon>
        <taxon>Lactucinae</taxon>
        <taxon>Lactuca</taxon>
    </lineage>
</organism>
<dbReference type="Gene3D" id="3.90.1150.10">
    <property type="entry name" value="Aspartate Aminotransferase, domain 1"/>
    <property type="match status" value="1"/>
</dbReference>
<dbReference type="EMBL" id="NBSK02000009">
    <property type="protein sequence ID" value="KAJ0185955.1"/>
    <property type="molecule type" value="Genomic_DNA"/>
</dbReference>
<protein>
    <submittedName>
        <fullName evidence="1">Uncharacterized protein</fullName>
    </submittedName>
</protein>
<dbReference type="AlphaFoldDB" id="A0A9R1UFA3"/>
<reference evidence="1 2" key="1">
    <citation type="journal article" date="2017" name="Nat. Commun.">
        <title>Genome assembly with in vitro proximity ligation data and whole-genome triplication in lettuce.</title>
        <authorList>
            <person name="Reyes-Chin-Wo S."/>
            <person name="Wang Z."/>
            <person name="Yang X."/>
            <person name="Kozik A."/>
            <person name="Arikit S."/>
            <person name="Song C."/>
            <person name="Xia L."/>
            <person name="Froenicke L."/>
            <person name="Lavelle D.O."/>
            <person name="Truco M.J."/>
            <person name="Xia R."/>
            <person name="Zhu S."/>
            <person name="Xu C."/>
            <person name="Xu H."/>
            <person name="Xu X."/>
            <person name="Cox K."/>
            <person name="Korf I."/>
            <person name="Meyers B.C."/>
            <person name="Michelmore R.W."/>
        </authorList>
    </citation>
    <scope>NUCLEOTIDE SEQUENCE [LARGE SCALE GENOMIC DNA]</scope>
    <source>
        <strain evidence="2">cv. Salinas</strain>
        <tissue evidence="1">Seedlings</tissue>
    </source>
</reference>
<proteinExistence type="predicted"/>